<dbReference type="AlphaFoldDB" id="A0A5N0TGR2"/>
<feature type="region of interest" description="Disordered" evidence="1">
    <location>
        <begin position="46"/>
        <end position="65"/>
    </location>
</feature>
<evidence type="ECO:0000313" key="2">
    <source>
        <dbReference type="EMBL" id="KAA9133771.1"/>
    </source>
</evidence>
<keyword evidence="3" id="KW-1185">Reference proteome</keyword>
<gene>
    <name evidence="2" type="ORF">F6B40_08455</name>
</gene>
<accession>A0A5N0TGR2</accession>
<comment type="caution">
    <text evidence="2">The sequence shown here is derived from an EMBL/GenBank/DDBJ whole genome shotgun (WGS) entry which is preliminary data.</text>
</comment>
<evidence type="ECO:0008006" key="4">
    <source>
        <dbReference type="Google" id="ProtNLM"/>
    </source>
</evidence>
<sequence length="65" mass="7300">MKKELKKLVRELEAQGFTCTVTGQGHVIVRKDGAWITVFSGTPSDGRSWKNSMGHAKRAGFRPRR</sequence>
<dbReference type="EMBL" id="VYUY01000009">
    <property type="protein sequence ID" value="KAA9133771.1"/>
    <property type="molecule type" value="Genomic_DNA"/>
</dbReference>
<name>A0A5N0TGR2_9MICO</name>
<proteinExistence type="predicted"/>
<feature type="compositionally biased region" description="Basic residues" evidence="1">
    <location>
        <begin position="55"/>
        <end position="65"/>
    </location>
</feature>
<evidence type="ECO:0000313" key="3">
    <source>
        <dbReference type="Proteomes" id="UP000326838"/>
    </source>
</evidence>
<dbReference type="RefSeq" id="WP_150893079.1">
    <property type="nucleotide sequence ID" value="NZ_VYUY01000009.1"/>
</dbReference>
<protein>
    <recommendedName>
        <fullName evidence="4">HicA-like toxin</fullName>
    </recommendedName>
</protein>
<reference evidence="3" key="1">
    <citation type="submission" date="2019-09" db="EMBL/GenBank/DDBJ databases">
        <title>Mumia zhuanghuii sp. nov. isolated from the intestinal contents of plateau pika (Ochotona curzoniae) in the Qinghai-Tibet plateau of China.</title>
        <authorList>
            <person name="Tian Z."/>
        </authorList>
    </citation>
    <scope>NUCLEOTIDE SEQUENCE [LARGE SCALE GENOMIC DNA]</scope>
    <source>
        <strain evidence="3">L-033</strain>
    </source>
</reference>
<evidence type="ECO:0000256" key="1">
    <source>
        <dbReference type="SAM" id="MobiDB-lite"/>
    </source>
</evidence>
<organism evidence="2 3">
    <name type="scientific">Microbacterium caowuchunii</name>
    <dbReference type="NCBI Taxonomy" id="2614638"/>
    <lineage>
        <taxon>Bacteria</taxon>
        <taxon>Bacillati</taxon>
        <taxon>Actinomycetota</taxon>
        <taxon>Actinomycetes</taxon>
        <taxon>Micrococcales</taxon>
        <taxon>Microbacteriaceae</taxon>
        <taxon>Microbacterium</taxon>
    </lineage>
</organism>
<dbReference type="Proteomes" id="UP000326838">
    <property type="component" value="Unassembled WGS sequence"/>
</dbReference>